<dbReference type="InterPro" id="IPR003594">
    <property type="entry name" value="HATPase_dom"/>
</dbReference>
<gene>
    <name evidence="9" type="ORF">METZ01_LOCUS278942</name>
</gene>
<dbReference type="GO" id="GO:0000155">
    <property type="term" value="F:phosphorelay sensor kinase activity"/>
    <property type="evidence" value="ECO:0007669"/>
    <property type="project" value="InterPro"/>
</dbReference>
<dbReference type="AlphaFoldDB" id="A0A382KNH6"/>
<dbReference type="Pfam" id="PF02518">
    <property type="entry name" value="HATPase_c"/>
    <property type="match status" value="1"/>
</dbReference>
<organism evidence="9">
    <name type="scientific">marine metagenome</name>
    <dbReference type="NCBI Taxonomy" id="408172"/>
    <lineage>
        <taxon>unclassified sequences</taxon>
        <taxon>metagenomes</taxon>
        <taxon>ecological metagenomes</taxon>
    </lineage>
</organism>
<dbReference type="PANTHER" id="PTHR43065:SF10">
    <property type="entry name" value="PEROXIDE STRESS-ACTIVATED HISTIDINE KINASE MAK3"/>
    <property type="match status" value="1"/>
</dbReference>
<proteinExistence type="predicted"/>
<keyword evidence="7" id="KW-0812">Transmembrane</keyword>
<evidence type="ECO:0000256" key="4">
    <source>
        <dbReference type="ARBA" id="ARBA00022777"/>
    </source>
</evidence>
<evidence type="ECO:0000256" key="3">
    <source>
        <dbReference type="ARBA" id="ARBA00022741"/>
    </source>
</evidence>
<feature type="non-terminal residue" evidence="9">
    <location>
        <position position="370"/>
    </location>
</feature>
<dbReference type="PROSITE" id="PS50109">
    <property type="entry name" value="HIS_KIN"/>
    <property type="match status" value="1"/>
</dbReference>
<dbReference type="Gene3D" id="3.30.565.10">
    <property type="entry name" value="Histidine kinase-like ATPase, C-terminal domain"/>
    <property type="match status" value="1"/>
</dbReference>
<dbReference type="InterPro" id="IPR003661">
    <property type="entry name" value="HisK_dim/P_dom"/>
</dbReference>
<keyword evidence="4" id="KW-0418">Kinase</keyword>
<evidence type="ECO:0000256" key="5">
    <source>
        <dbReference type="ARBA" id="ARBA00022840"/>
    </source>
</evidence>
<evidence type="ECO:0000256" key="1">
    <source>
        <dbReference type="ARBA" id="ARBA00022553"/>
    </source>
</evidence>
<evidence type="ECO:0000256" key="2">
    <source>
        <dbReference type="ARBA" id="ARBA00022679"/>
    </source>
</evidence>
<dbReference type="CDD" id="cd00082">
    <property type="entry name" value="HisKA"/>
    <property type="match status" value="1"/>
</dbReference>
<dbReference type="InterPro" id="IPR036890">
    <property type="entry name" value="HATPase_C_sf"/>
</dbReference>
<keyword evidence="3" id="KW-0547">Nucleotide-binding</keyword>
<name>A0A382KNH6_9ZZZZ</name>
<keyword evidence="7" id="KW-0472">Membrane</keyword>
<dbReference type="PANTHER" id="PTHR43065">
    <property type="entry name" value="SENSOR HISTIDINE KINASE"/>
    <property type="match status" value="1"/>
</dbReference>
<reference evidence="9" key="1">
    <citation type="submission" date="2018-05" db="EMBL/GenBank/DDBJ databases">
        <authorList>
            <person name="Lanie J.A."/>
            <person name="Ng W.-L."/>
            <person name="Kazmierczak K.M."/>
            <person name="Andrzejewski T.M."/>
            <person name="Davidsen T.M."/>
            <person name="Wayne K.J."/>
            <person name="Tettelin H."/>
            <person name="Glass J.I."/>
            <person name="Rusch D."/>
            <person name="Podicherti R."/>
            <person name="Tsui H.-C.T."/>
            <person name="Winkler M.E."/>
        </authorList>
    </citation>
    <scope>NUCLEOTIDE SEQUENCE</scope>
</reference>
<dbReference type="SUPFAM" id="SSF55874">
    <property type="entry name" value="ATPase domain of HSP90 chaperone/DNA topoisomerase II/histidine kinase"/>
    <property type="match status" value="1"/>
</dbReference>
<keyword evidence="1" id="KW-0597">Phosphoprotein</keyword>
<dbReference type="GO" id="GO:0005524">
    <property type="term" value="F:ATP binding"/>
    <property type="evidence" value="ECO:0007669"/>
    <property type="project" value="UniProtKB-KW"/>
</dbReference>
<protein>
    <recommendedName>
        <fullName evidence="8">Histidine kinase domain-containing protein</fullName>
    </recommendedName>
</protein>
<keyword evidence="6" id="KW-0902">Two-component regulatory system</keyword>
<keyword evidence="7" id="KW-1133">Transmembrane helix</keyword>
<dbReference type="EMBL" id="UINC01081849">
    <property type="protein sequence ID" value="SVC26088.1"/>
    <property type="molecule type" value="Genomic_DNA"/>
</dbReference>
<keyword evidence="2" id="KW-0808">Transferase</keyword>
<evidence type="ECO:0000256" key="6">
    <source>
        <dbReference type="ARBA" id="ARBA00023012"/>
    </source>
</evidence>
<keyword evidence="5" id="KW-0067">ATP-binding</keyword>
<feature type="non-terminal residue" evidence="9">
    <location>
        <position position="1"/>
    </location>
</feature>
<evidence type="ECO:0000259" key="8">
    <source>
        <dbReference type="PROSITE" id="PS50109"/>
    </source>
</evidence>
<dbReference type="InterPro" id="IPR005467">
    <property type="entry name" value="His_kinase_dom"/>
</dbReference>
<evidence type="ECO:0000313" key="9">
    <source>
        <dbReference type="EMBL" id="SVC26088.1"/>
    </source>
</evidence>
<feature type="domain" description="Histidine kinase" evidence="8">
    <location>
        <begin position="186"/>
        <end position="370"/>
    </location>
</feature>
<sequence>VTSFRYSANIKVGLLLIGFLFFTGILYYSQWIVERLREDNRKIVHMYAEIIAEAVESETDENLNFIFDKIITQIQFPIIQSDALGNPRSWKNIPDDWVEPSVIKRNQDFMDQQNSPIVLVYSAPGSDEKHILGYLHYGDSVLIRQLKWLPYLEIATFCFIIFFGLAGFTYIRQTENNNIWTGMAKETAHQLGTPVSALIGWVERLKSHPEKSLEIIPEIEADVKRLEQVGNRFGKIGSKPELSSVKVYDLIQQVVNYLNRRLPSDNFKIVIENPISQELEVMANETLLSWAIENVIKNGLDSLQPKSGKVEVRLLPKSDGLRIHVIDNGSGILRKNWKHVFRPGFTTKKYGWGFGLSLSYRIIQELHYGT</sequence>
<feature type="transmembrane region" description="Helical" evidence="7">
    <location>
        <begin position="12"/>
        <end position="33"/>
    </location>
</feature>
<accession>A0A382KNH6</accession>
<feature type="transmembrane region" description="Helical" evidence="7">
    <location>
        <begin position="151"/>
        <end position="171"/>
    </location>
</feature>
<evidence type="ECO:0000256" key="7">
    <source>
        <dbReference type="SAM" id="Phobius"/>
    </source>
</evidence>